<feature type="domain" description="SWIM-type" evidence="5">
    <location>
        <begin position="1"/>
        <end position="25"/>
    </location>
</feature>
<proteinExistence type="predicted"/>
<sequence length="56" mass="6686">MCTCIEWQITGLPCVHAAAFITSLDLPLWHTYVDDYYHVYRYECIFLYNINIIILI</sequence>
<dbReference type="Pfam" id="PF04434">
    <property type="entry name" value="SWIM"/>
    <property type="match status" value="1"/>
</dbReference>
<name>A0A2I0B098_9ASPA</name>
<gene>
    <name evidence="6" type="ORF">AXF42_Ash006118</name>
</gene>
<keyword evidence="3" id="KW-0862">Zinc</keyword>
<evidence type="ECO:0000313" key="7">
    <source>
        <dbReference type="Proteomes" id="UP000236161"/>
    </source>
</evidence>
<organism evidence="6 7">
    <name type="scientific">Apostasia shenzhenica</name>
    <dbReference type="NCBI Taxonomy" id="1088818"/>
    <lineage>
        <taxon>Eukaryota</taxon>
        <taxon>Viridiplantae</taxon>
        <taxon>Streptophyta</taxon>
        <taxon>Embryophyta</taxon>
        <taxon>Tracheophyta</taxon>
        <taxon>Spermatophyta</taxon>
        <taxon>Magnoliopsida</taxon>
        <taxon>Liliopsida</taxon>
        <taxon>Asparagales</taxon>
        <taxon>Orchidaceae</taxon>
        <taxon>Apostasioideae</taxon>
        <taxon>Apostasia</taxon>
    </lineage>
</organism>
<keyword evidence="2 4" id="KW-0863">Zinc-finger</keyword>
<evidence type="ECO:0000256" key="2">
    <source>
        <dbReference type="ARBA" id="ARBA00022771"/>
    </source>
</evidence>
<dbReference type="OrthoDB" id="786266at2759"/>
<evidence type="ECO:0000256" key="3">
    <source>
        <dbReference type="ARBA" id="ARBA00022833"/>
    </source>
</evidence>
<reference evidence="6 7" key="1">
    <citation type="journal article" date="2017" name="Nature">
        <title>The Apostasia genome and the evolution of orchids.</title>
        <authorList>
            <person name="Zhang G.Q."/>
            <person name="Liu K.W."/>
            <person name="Li Z."/>
            <person name="Lohaus R."/>
            <person name="Hsiao Y.Y."/>
            <person name="Niu S.C."/>
            <person name="Wang J.Y."/>
            <person name="Lin Y.C."/>
            <person name="Xu Q."/>
            <person name="Chen L.J."/>
            <person name="Yoshida K."/>
            <person name="Fujiwara S."/>
            <person name="Wang Z.W."/>
            <person name="Zhang Y.Q."/>
            <person name="Mitsuda N."/>
            <person name="Wang M."/>
            <person name="Liu G.H."/>
            <person name="Pecoraro L."/>
            <person name="Huang H.X."/>
            <person name="Xiao X.J."/>
            <person name="Lin M."/>
            <person name="Wu X.Y."/>
            <person name="Wu W.L."/>
            <person name="Chen Y.Y."/>
            <person name="Chang S.B."/>
            <person name="Sakamoto S."/>
            <person name="Ohme-Takagi M."/>
            <person name="Yagi M."/>
            <person name="Zeng S.J."/>
            <person name="Shen C.Y."/>
            <person name="Yeh C.M."/>
            <person name="Luo Y.B."/>
            <person name="Tsai W.C."/>
            <person name="Van de Peer Y."/>
            <person name="Liu Z.J."/>
        </authorList>
    </citation>
    <scope>NUCLEOTIDE SEQUENCE [LARGE SCALE GENOMIC DNA]</scope>
    <source>
        <strain evidence="7">cv. Shenzhen</strain>
        <tissue evidence="6">Stem</tissue>
    </source>
</reference>
<evidence type="ECO:0000313" key="6">
    <source>
        <dbReference type="EMBL" id="PKA61221.1"/>
    </source>
</evidence>
<dbReference type="EMBL" id="KZ451932">
    <property type="protein sequence ID" value="PKA61221.1"/>
    <property type="molecule type" value="Genomic_DNA"/>
</dbReference>
<dbReference type="InterPro" id="IPR006564">
    <property type="entry name" value="Znf_PMZ"/>
</dbReference>
<dbReference type="SMART" id="SM00575">
    <property type="entry name" value="ZnF_PMZ"/>
    <property type="match status" value="1"/>
</dbReference>
<evidence type="ECO:0000256" key="1">
    <source>
        <dbReference type="ARBA" id="ARBA00022723"/>
    </source>
</evidence>
<dbReference type="AlphaFoldDB" id="A0A2I0B098"/>
<keyword evidence="7" id="KW-1185">Reference proteome</keyword>
<dbReference type="PROSITE" id="PS50966">
    <property type="entry name" value="ZF_SWIM"/>
    <property type="match status" value="1"/>
</dbReference>
<accession>A0A2I0B098</accession>
<dbReference type="Proteomes" id="UP000236161">
    <property type="component" value="Unassembled WGS sequence"/>
</dbReference>
<protein>
    <recommendedName>
        <fullName evidence="5">SWIM-type domain-containing protein</fullName>
    </recommendedName>
</protein>
<dbReference type="InterPro" id="IPR007527">
    <property type="entry name" value="Znf_SWIM"/>
</dbReference>
<evidence type="ECO:0000259" key="5">
    <source>
        <dbReference type="PROSITE" id="PS50966"/>
    </source>
</evidence>
<evidence type="ECO:0000256" key="4">
    <source>
        <dbReference type="PROSITE-ProRule" id="PRU00325"/>
    </source>
</evidence>
<dbReference type="GO" id="GO:0008270">
    <property type="term" value="F:zinc ion binding"/>
    <property type="evidence" value="ECO:0007669"/>
    <property type="project" value="UniProtKB-KW"/>
</dbReference>
<keyword evidence="1" id="KW-0479">Metal-binding</keyword>